<feature type="disulfide bond" description="Redox-active" evidence="12">
    <location>
        <begin position="38"/>
        <end position="41"/>
    </location>
</feature>
<evidence type="ECO:0000256" key="1">
    <source>
        <dbReference type="ARBA" id="ARBA00004141"/>
    </source>
</evidence>
<dbReference type="AlphaFoldDB" id="A0A942TM33"/>
<feature type="transmembrane region" description="Helical" evidence="13">
    <location>
        <begin position="67"/>
        <end position="86"/>
    </location>
</feature>
<comment type="function">
    <text evidence="12">Required for disulfide bond formation in some proteins.</text>
</comment>
<dbReference type="PANTHER" id="PTHR43469:SF1">
    <property type="entry name" value="SPBETA PROPHAGE-DERIVED DISULFIDE BOND FORMATION PROTEIN B"/>
    <property type="match status" value="1"/>
</dbReference>
<evidence type="ECO:0000256" key="5">
    <source>
        <dbReference type="ARBA" id="ARBA00022982"/>
    </source>
</evidence>
<organism evidence="14 15">
    <name type="scientific">Lederbergia citrisecunda</name>
    <dbReference type="NCBI Taxonomy" id="2833583"/>
    <lineage>
        <taxon>Bacteria</taxon>
        <taxon>Bacillati</taxon>
        <taxon>Bacillota</taxon>
        <taxon>Bacilli</taxon>
        <taxon>Bacillales</taxon>
        <taxon>Bacillaceae</taxon>
        <taxon>Lederbergia</taxon>
    </lineage>
</organism>
<keyword evidence="12" id="KW-1003">Cell membrane</keyword>
<evidence type="ECO:0000256" key="8">
    <source>
        <dbReference type="ARBA" id="ARBA00023136"/>
    </source>
</evidence>
<comment type="caution">
    <text evidence="14">The sequence shown here is derived from an EMBL/GenBank/DDBJ whole genome shotgun (WGS) entry which is preliminary data.</text>
</comment>
<dbReference type="Gene3D" id="1.20.1550.10">
    <property type="entry name" value="DsbB-like"/>
    <property type="match status" value="1"/>
</dbReference>
<keyword evidence="15" id="KW-1185">Reference proteome</keyword>
<evidence type="ECO:0000256" key="6">
    <source>
        <dbReference type="ARBA" id="ARBA00022989"/>
    </source>
</evidence>
<evidence type="ECO:0000256" key="7">
    <source>
        <dbReference type="ARBA" id="ARBA00023002"/>
    </source>
</evidence>
<dbReference type="NCBIfam" id="NF002849">
    <property type="entry name" value="PRK03113.1"/>
    <property type="match status" value="1"/>
</dbReference>
<dbReference type="HAMAP" id="MF_00287">
    <property type="entry name" value="BdbC"/>
    <property type="match status" value="1"/>
</dbReference>
<keyword evidence="10 12" id="KW-0143">Chaperone</keyword>
<evidence type="ECO:0000256" key="2">
    <source>
        <dbReference type="ARBA" id="ARBA00007602"/>
    </source>
</evidence>
<evidence type="ECO:0000256" key="3">
    <source>
        <dbReference type="ARBA" id="ARBA00022448"/>
    </source>
</evidence>
<keyword evidence="11 12" id="KW-0676">Redox-active center</keyword>
<comment type="subcellular location">
    <subcellularLocation>
        <location evidence="12">Cell membrane</location>
        <topology evidence="12">Multi-pass membrane protein</topology>
    </subcellularLocation>
    <subcellularLocation>
        <location evidence="1">Membrane</location>
        <topology evidence="1">Multi-pass membrane protein</topology>
    </subcellularLocation>
</comment>
<evidence type="ECO:0000256" key="10">
    <source>
        <dbReference type="ARBA" id="ARBA00023186"/>
    </source>
</evidence>
<keyword evidence="4 12" id="KW-0812">Transmembrane</keyword>
<evidence type="ECO:0000256" key="11">
    <source>
        <dbReference type="ARBA" id="ARBA00023284"/>
    </source>
</evidence>
<feature type="transmembrane region" description="Helical" evidence="13">
    <location>
        <begin position="42"/>
        <end position="60"/>
    </location>
</feature>
<dbReference type="InterPro" id="IPR003752">
    <property type="entry name" value="DiS_bond_form_DsbB/BdbC"/>
</dbReference>
<dbReference type="EMBL" id="JAGYPJ010000001">
    <property type="protein sequence ID" value="MBS4198487.1"/>
    <property type="molecule type" value="Genomic_DNA"/>
</dbReference>
<dbReference type="GO" id="GO:0015035">
    <property type="term" value="F:protein-disulfide reductase activity"/>
    <property type="evidence" value="ECO:0007669"/>
    <property type="project" value="UniProtKB-UniRule"/>
</dbReference>
<evidence type="ECO:0000256" key="13">
    <source>
        <dbReference type="SAM" id="Phobius"/>
    </source>
</evidence>
<dbReference type="InterPro" id="IPR012187">
    <property type="entry name" value="Disulphide_bond_form_BdbC"/>
</dbReference>
<sequence>MANKSDARETLMFFAFAVSVTALLGSLYFSEIRKYTPCDICWYIRIFMYPIVLILGIATVRKDYHAALYSAALSGIGMLASLYLYMIQKIPSIADTAPACGIIPCTTQYINWLGFITIPFLALTAFIMIFLSSIFVIKRTRRNKQ</sequence>
<keyword evidence="5 12" id="KW-0249">Electron transport</keyword>
<dbReference type="Pfam" id="PF02600">
    <property type="entry name" value="DsbB"/>
    <property type="match status" value="1"/>
</dbReference>
<keyword evidence="6 12" id="KW-1133">Transmembrane helix</keyword>
<dbReference type="RefSeq" id="WP_213109239.1">
    <property type="nucleotide sequence ID" value="NZ_JAGYPJ010000001.1"/>
</dbReference>
<dbReference type="GO" id="GO:0006457">
    <property type="term" value="P:protein folding"/>
    <property type="evidence" value="ECO:0007669"/>
    <property type="project" value="InterPro"/>
</dbReference>
<comment type="caution">
    <text evidence="12">Lacks conserved residue(s) required for the propagation of feature annotation.</text>
</comment>
<keyword evidence="3 12" id="KW-0813">Transport</keyword>
<keyword evidence="8 12" id="KW-0472">Membrane</keyword>
<proteinExistence type="inferred from homology"/>
<dbReference type="SUPFAM" id="SSF158442">
    <property type="entry name" value="DsbB-like"/>
    <property type="match status" value="1"/>
</dbReference>
<evidence type="ECO:0000256" key="4">
    <source>
        <dbReference type="ARBA" id="ARBA00022692"/>
    </source>
</evidence>
<protein>
    <recommendedName>
        <fullName evidence="12">Probable disulfide formation protein</fullName>
    </recommendedName>
    <alternativeName>
        <fullName evidence="12">Disulfide oxidoreductase</fullName>
    </alternativeName>
    <alternativeName>
        <fullName evidence="12">Thiol-disulfide oxidoreductase</fullName>
    </alternativeName>
</protein>
<keyword evidence="7 12" id="KW-0560">Oxidoreductase</keyword>
<reference evidence="14 15" key="1">
    <citation type="submission" date="2021-05" db="EMBL/GenBank/DDBJ databases">
        <title>Novel Bacillus species.</title>
        <authorList>
            <person name="Liu G."/>
        </authorList>
    </citation>
    <scope>NUCLEOTIDE SEQUENCE [LARGE SCALE GENOMIC DNA]</scope>
    <source>
        <strain evidence="14 15">FJAT-49732</strain>
    </source>
</reference>
<evidence type="ECO:0000313" key="15">
    <source>
        <dbReference type="Proteomes" id="UP000682713"/>
    </source>
</evidence>
<accession>A0A942TM33</accession>
<comment type="similarity">
    <text evidence="2 12">Belongs to the DsbB family. BdbC subfamily.</text>
</comment>
<dbReference type="Proteomes" id="UP000682713">
    <property type="component" value="Unassembled WGS sequence"/>
</dbReference>
<gene>
    <name evidence="12" type="primary">bdbC</name>
    <name evidence="14" type="ORF">KHA93_02350</name>
</gene>
<keyword evidence="9 12" id="KW-1015">Disulfide bond</keyword>
<evidence type="ECO:0000256" key="9">
    <source>
        <dbReference type="ARBA" id="ARBA00023157"/>
    </source>
</evidence>
<feature type="transmembrane region" description="Helical" evidence="13">
    <location>
        <begin position="12"/>
        <end position="30"/>
    </location>
</feature>
<dbReference type="InterPro" id="IPR023380">
    <property type="entry name" value="DsbB-like_sf"/>
</dbReference>
<name>A0A942TM33_9BACI</name>
<feature type="transmembrane region" description="Helical" evidence="13">
    <location>
        <begin position="112"/>
        <end position="137"/>
    </location>
</feature>
<evidence type="ECO:0000313" key="14">
    <source>
        <dbReference type="EMBL" id="MBS4198487.1"/>
    </source>
</evidence>
<dbReference type="PANTHER" id="PTHR43469">
    <property type="entry name" value="DISULFIDE FORMATION PROTEIN-RELATED"/>
    <property type="match status" value="1"/>
</dbReference>
<evidence type="ECO:0000256" key="12">
    <source>
        <dbReference type="HAMAP-Rule" id="MF_00287"/>
    </source>
</evidence>
<dbReference type="PIRSF" id="PIRSF036659">
    <property type="entry name" value="BdbC"/>
    <property type="match status" value="1"/>
</dbReference>
<dbReference type="GO" id="GO:0005886">
    <property type="term" value="C:plasma membrane"/>
    <property type="evidence" value="ECO:0007669"/>
    <property type="project" value="UniProtKB-SubCell"/>
</dbReference>